<dbReference type="Proteomes" id="UP000239724">
    <property type="component" value="Unassembled WGS sequence"/>
</dbReference>
<dbReference type="InterPro" id="IPR038570">
    <property type="entry name" value="HicA_sf"/>
</dbReference>
<keyword evidence="9" id="KW-1185">Reference proteome</keyword>
<sequence length="64" mass="7536">MADFDRDLRRILRDHGCEYRRPADGSHEWWYSPITNRGFAVPLHIKSRHTANAVLKQAGIEKKF</sequence>
<dbReference type="RefSeq" id="WP_104522544.1">
    <property type="nucleotide sequence ID" value="NZ_NHRY01000269.1"/>
</dbReference>
<keyword evidence="3" id="KW-0540">Nuclease</keyword>
<evidence type="ECO:0000256" key="4">
    <source>
        <dbReference type="ARBA" id="ARBA00022759"/>
    </source>
</evidence>
<evidence type="ECO:0000256" key="3">
    <source>
        <dbReference type="ARBA" id="ARBA00022722"/>
    </source>
</evidence>
<dbReference type="GO" id="GO:0004519">
    <property type="term" value="F:endonuclease activity"/>
    <property type="evidence" value="ECO:0007669"/>
    <property type="project" value="UniProtKB-KW"/>
</dbReference>
<dbReference type="Gene3D" id="3.30.920.30">
    <property type="entry name" value="Hypothetical protein"/>
    <property type="match status" value="1"/>
</dbReference>
<proteinExistence type="inferred from homology"/>
<dbReference type="AlphaFoldDB" id="A0A2S6MVY9"/>
<keyword evidence="7" id="KW-0346">Stress response</keyword>
<keyword evidence="6" id="KW-0694">RNA-binding</keyword>
<dbReference type="EMBL" id="NHRY01000269">
    <property type="protein sequence ID" value="PPQ26533.1"/>
    <property type="molecule type" value="Genomic_DNA"/>
</dbReference>
<protein>
    <recommendedName>
        <fullName evidence="10">Addiction module toxin, HicA family</fullName>
    </recommendedName>
</protein>
<comment type="similarity">
    <text evidence="1">Belongs to the HicA mRNA interferase family.</text>
</comment>
<evidence type="ECO:0000313" key="9">
    <source>
        <dbReference type="Proteomes" id="UP000239724"/>
    </source>
</evidence>
<evidence type="ECO:0000256" key="7">
    <source>
        <dbReference type="ARBA" id="ARBA00023016"/>
    </source>
</evidence>
<organism evidence="8 9">
    <name type="scientific">Rhodopila globiformis</name>
    <name type="common">Rhodopseudomonas globiformis</name>
    <dbReference type="NCBI Taxonomy" id="1071"/>
    <lineage>
        <taxon>Bacteria</taxon>
        <taxon>Pseudomonadati</taxon>
        <taxon>Pseudomonadota</taxon>
        <taxon>Alphaproteobacteria</taxon>
        <taxon>Acetobacterales</taxon>
        <taxon>Acetobacteraceae</taxon>
        <taxon>Rhodopila</taxon>
    </lineage>
</organism>
<name>A0A2S6MVY9_RHOGL</name>
<reference evidence="8 9" key="1">
    <citation type="journal article" date="2018" name="Arch. Microbiol.">
        <title>New insights into the metabolic potential of the phototrophic purple bacterium Rhodopila globiformis DSM 161(T) from its draft genome sequence and evidence for a vanadium-dependent nitrogenase.</title>
        <authorList>
            <person name="Imhoff J.F."/>
            <person name="Rahn T."/>
            <person name="Kunzel S."/>
            <person name="Neulinger S.C."/>
        </authorList>
    </citation>
    <scope>NUCLEOTIDE SEQUENCE [LARGE SCALE GENOMIC DNA]</scope>
    <source>
        <strain evidence="8 9">DSM 161</strain>
    </source>
</reference>
<evidence type="ECO:0008006" key="10">
    <source>
        <dbReference type="Google" id="ProtNLM"/>
    </source>
</evidence>
<evidence type="ECO:0000256" key="5">
    <source>
        <dbReference type="ARBA" id="ARBA00022801"/>
    </source>
</evidence>
<gene>
    <name evidence="8" type="ORF">CCS01_29705</name>
</gene>
<evidence type="ECO:0000256" key="2">
    <source>
        <dbReference type="ARBA" id="ARBA00022649"/>
    </source>
</evidence>
<keyword evidence="5" id="KW-0378">Hydrolase</keyword>
<dbReference type="OrthoDB" id="9811409at2"/>
<evidence type="ECO:0000313" key="8">
    <source>
        <dbReference type="EMBL" id="PPQ26533.1"/>
    </source>
</evidence>
<dbReference type="Pfam" id="PF07927">
    <property type="entry name" value="HicA_toxin"/>
    <property type="match status" value="1"/>
</dbReference>
<accession>A0A2S6MVY9</accession>
<keyword evidence="4" id="KW-0255">Endonuclease</keyword>
<evidence type="ECO:0000256" key="1">
    <source>
        <dbReference type="ARBA" id="ARBA00006620"/>
    </source>
</evidence>
<keyword evidence="2" id="KW-1277">Toxin-antitoxin system</keyword>
<comment type="caution">
    <text evidence="8">The sequence shown here is derived from an EMBL/GenBank/DDBJ whole genome shotgun (WGS) entry which is preliminary data.</text>
</comment>
<evidence type="ECO:0000256" key="6">
    <source>
        <dbReference type="ARBA" id="ARBA00022884"/>
    </source>
</evidence>
<dbReference type="SUPFAM" id="SSF54786">
    <property type="entry name" value="YcfA/nrd intein domain"/>
    <property type="match status" value="1"/>
</dbReference>
<dbReference type="GO" id="GO:0003729">
    <property type="term" value="F:mRNA binding"/>
    <property type="evidence" value="ECO:0007669"/>
    <property type="project" value="InterPro"/>
</dbReference>
<dbReference type="GO" id="GO:0016787">
    <property type="term" value="F:hydrolase activity"/>
    <property type="evidence" value="ECO:0007669"/>
    <property type="project" value="UniProtKB-KW"/>
</dbReference>
<dbReference type="InterPro" id="IPR012933">
    <property type="entry name" value="HicA_mRNA_interferase"/>
</dbReference>